<dbReference type="EMBL" id="UINC01175878">
    <property type="protein sequence ID" value="SVD82738.1"/>
    <property type="molecule type" value="Genomic_DNA"/>
</dbReference>
<dbReference type="Pfam" id="PF08669">
    <property type="entry name" value="GCV_T_C"/>
    <property type="match status" value="1"/>
</dbReference>
<dbReference type="Gene3D" id="2.40.30.110">
    <property type="entry name" value="Aminomethyltransferase beta-barrel domains"/>
    <property type="match status" value="1"/>
</dbReference>
<feature type="domain" description="Aminomethyltransferase C-terminal" evidence="2">
    <location>
        <begin position="103"/>
        <end position="177"/>
    </location>
</feature>
<dbReference type="Gene3D" id="3.30.1360.120">
    <property type="entry name" value="Probable tRNA modification gtpase trme, domain 1"/>
    <property type="match status" value="1"/>
</dbReference>
<dbReference type="GO" id="GO:0005739">
    <property type="term" value="C:mitochondrion"/>
    <property type="evidence" value="ECO:0007669"/>
    <property type="project" value="TreeGrafter"/>
</dbReference>
<evidence type="ECO:0008006" key="4">
    <source>
        <dbReference type="Google" id="ProtNLM"/>
    </source>
</evidence>
<accession>A0A382YJP9</accession>
<proteinExistence type="predicted"/>
<dbReference type="SUPFAM" id="SSF103025">
    <property type="entry name" value="Folate-binding domain"/>
    <property type="match status" value="1"/>
</dbReference>
<dbReference type="InterPro" id="IPR029043">
    <property type="entry name" value="GcvT/YgfZ_C"/>
</dbReference>
<dbReference type="InterPro" id="IPR028896">
    <property type="entry name" value="GcvT/YgfZ/DmdA"/>
</dbReference>
<dbReference type="PANTHER" id="PTHR43757">
    <property type="entry name" value="AMINOMETHYLTRANSFERASE"/>
    <property type="match status" value="1"/>
</dbReference>
<dbReference type="PANTHER" id="PTHR43757:SF2">
    <property type="entry name" value="AMINOMETHYLTRANSFERASE, MITOCHONDRIAL"/>
    <property type="match status" value="1"/>
</dbReference>
<evidence type="ECO:0000313" key="3">
    <source>
        <dbReference type="EMBL" id="SVD82738.1"/>
    </source>
</evidence>
<dbReference type="InterPro" id="IPR013977">
    <property type="entry name" value="GcvT_C"/>
</dbReference>
<dbReference type="Gene3D" id="3.30.70.1400">
    <property type="entry name" value="Aminomethyltransferase beta-barrel domains"/>
    <property type="match status" value="1"/>
</dbReference>
<feature type="non-terminal residue" evidence="3">
    <location>
        <position position="1"/>
    </location>
</feature>
<sequence>PAIVNRISFTGELGYEIYVAPHFQLKLYEEIETVGKEFSLKPFGSRALMSMRLEKNWGAWTLDFRPDFTAKESGLDFFIDWNKDFIGKDSAKKDNSKLKLTPLIIETEDIDVTNNEAVVKDGKSIGYITSGGFAHHVKKSVAYSYLDEEILKTNEKFQVEINGNFYNSTIIKEPLYDPRGTKMRS</sequence>
<reference evidence="3" key="1">
    <citation type="submission" date="2018-05" db="EMBL/GenBank/DDBJ databases">
        <authorList>
            <person name="Lanie J.A."/>
            <person name="Ng W.-L."/>
            <person name="Kazmierczak K.M."/>
            <person name="Andrzejewski T.M."/>
            <person name="Davidsen T.M."/>
            <person name="Wayne K.J."/>
            <person name="Tettelin H."/>
            <person name="Glass J.I."/>
            <person name="Rusch D."/>
            <person name="Podicherti R."/>
            <person name="Tsui H.-C.T."/>
            <person name="Winkler M.E."/>
        </authorList>
    </citation>
    <scope>NUCLEOTIDE SEQUENCE</scope>
</reference>
<dbReference type="Pfam" id="PF01571">
    <property type="entry name" value="GCV_T"/>
    <property type="match status" value="1"/>
</dbReference>
<dbReference type="SUPFAM" id="SSF101790">
    <property type="entry name" value="Aminomethyltransferase beta-barrel domain"/>
    <property type="match status" value="1"/>
</dbReference>
<name>A0A382YJP9_9ZZZZ</name>
<feature type="domain" description="GCVT N-terminal" evidence="1">
    <location>
        <begin position="1"/>
        <end position="83"/>
    </location>
</feature>
<gene>
    <name evidence="3" type="ORF">METZ01_LOCUS435592</name>
</gene>
<dbReference type="AlphaFoldDB" id="A0A382YJP9"/>
<organism evidence="3">
    <name type="scientific">marine metagenome</name>
    <dbReference type="NCBI Taxonomy" id="408172"/>
    <lineage>
        <taxon>unclassified sequences</taxon>
        <taxon>metagenomes</taxon>
        <taxon>ecological metagenomes</taxon>
    </lineage>
</organism>
<dbReference type="InterPro" id="IPR006222">
    <property type="entry name" value="GCVT_N"/>
</dbReference>
<evidence type="ECO:0000259" key="1">
    <source>
        <dbReference type="Pfam" id="PF01571"/>
    </source>
</evidence>
<dbReference type="InterPro" id="IPR027266">
    <property type="entry name" value="TrmE/GcvT-like"/>
</dbReference>
<evidence type="ECO:0000259" key="2">
    <source>
        <dbReference type="Pfam" id="PF08669"/>
    </source>
</evidence>
<protein>
    <recommendedName>
        <fullName evidence="4">Glycine cleavage T-protein C-terminal barrel domain-containing protein</fullName>
    </recommendedName>
</protein>